<evidence type="ECO:0000256" key="3">
    <source>
        <dbReference type="ARBA" id="ARBA00020976"/>
    </source>
</evidence>
<evidence type="ECO:0000256" key="1">
    <source>
        <dbReference type="ARBA" id="ARBA00004395"/>
    </source>
</evidence>
<keyword evidence="13" id="KW-1185">Reference proteome</keyword>
<evidence type="ECO:0000256" key="4">
    <source>
        <dbReference type="ARBA" id="ARBA00022448"/>
    </source>
</evidence>
<dbReference type="Pfam" id="PF04136">
    <property type="entry name" value="COG3_N"/>
    <property type="match status" value="1"/>
</dbReference>
<evidence type="ECO:0000256" key="6">
    <source>
        <dbReference type="ARBA" id="ARBA00023034"/>
    </source>
</evidence>
<feature type="compositionally biased region" description="Basic and acidic residues" evidence="9">
    <location>
        <begin position="944"/>
        <end position="962"/>
    </location>
</feature>
<keyword evidence="4" id="KW-0813">Transport</keyword>
<protein>
    <recommendedName>
        <fullName evidence="3">Conserved oligomeric Golgi complex subunit 3</fullName>
    </recommendedName>
    <alternativeName>
        <fullName evidence="8">Component of oligomeric Golgi complex 3</fullName>
    </alternativeName>
</protein>
<dbReference type="GO" id="GO:0005801">
    <property type="term" value="C:cis-Golgi network"/>
    <property type="evidence" value="ECO:0007669"/>
    <property type="project" value="InterPro"/>
</dbReference>
<reference evidence="12 13" key="1">
    <citation type="journal article" date="2015" name="PLoS Pathog.">
        <title>Leptomonas seymouri: Adaptations to the Dixenous Life Cycle Analyzed by Genome Sequencing, Transcriptome Profiling and Co-infection with Leishmania donovani.</title>
        <authorList>
            <person name="Kraeva N."/>
            <person name="Butenko A."/>
            <person name="Hlavacova J."/>
            <person name="Kostygov A."/>
            <person name="Myskova J."/>
            <person name="Grybchuk D."/>
            <person name="Lestinova T."/>
            <person name="Votypka J."/>
            <person name="Volf P."/>
            <person name="Opperdoes F."/>
            <person name="Flegontov P."/>
            <person name="Lukes J."/>
            <person name="Yurchenko V."/>
        </authorList>
    </citation>
    <scope>NUCLEOTIDE SEQUENCE [LARGE SCALE GENOMIC DNA]</scope>
    <source>
        <strain evidence="12 13">ATCC 30220</strain>
    </source>
</reference>
<keyword evidence="6" id="KW-0333">Golgi apparatus</keyword>
<feature type="compositionally biased region" description="Low complexity" evidence="9">
    <location>
        <begin position="917"/>
        <end position="929"/>
    </location>
</feature>
<dbReference type="GO" id="GO:0006886">
    <property type="term" value="P:intracellular protein transport"/>
    <property type="evidence" value="ECO:0007669"/>
    <property type="project" value="InterPro"/>
</dbReference>
<dbReference type="GO" id="GO:0007030">
    <property type="term" value="P:Golgi organization"/>
    <property type="evidence" value="ECO:0007669"/>
    <property type="project" value="TreeGrafter"/>
</dbReference>
<comment type="subcellular location">
    <subcellularLocation>
        <location evidence="1">Golgi apparatus membrane</location>
        <topology evidence="1">Peripheral membrane protein</topology>
    </subcellularLocation>
</comment>
<keyword evidence="7" id="KW-0472">Membrane</keyword>
<feature type="domain" description="Conserved oligomeric Golgi complex subunit 3 C-terminal" evidence="11">
    <location>
        <begin position="462"/>
        <end position="713"/>
    </location>
</feature>
<dbReference type="AlphaFoldDB" id="A0A0N1I905"/>
<dbReference type="PANTHER" id="PTHR13302:SF8">
    <property type="entry name" value="CONSERVED OLIGOMERIC GOLGI COMPLEX SUBUNIT 3"/>
    <property type="match status" value="1"/>
</dbReference>
<dbReference type="GO" id="GO:0017119">
    <property type="term" value="C:Golgi transport complex"/>
    <property type="evidence" value="ECO:0007669"/>
    <property type="project" value="TreeGrafter"/>
</dbReference>
<feature type="region of interest" description="Disordered" evidence="9">
    <location>
        <begin position="290"/>
        <end position="310"/>
    </location>
</feature>
<comment type="similarity">
    <text evidence="2">Belongs to the COG3 family.</text>
</comment>
<feature type="region of interest" description="Disordered" evidence="9">
    <location>
        <begin position="830"/>
        <end position="873"/>
    </location>
</feature>
<dbReference type="Proteomes" id="UP000038009">
    <property type="component" value="Unassembled WGS sequence"/>
</dbReference>
<evidence type="ECO:0000259" key="11">
    <source>
        <dbReference type="Pfam" id="PF20671"/>
    </source>
</evidence>
<comment type="caution">
    <text evidence="12">The sequence shown here is derived from an EMBL/GenBank/DDBJ whole genome shotgun (WGS) entry which is preliminary data.</text>
</comment>
<evidence type="ECO:0000256" key="5">
    <source>
        <dbReference type="ARBA" id="ARBA00022927"/>
    </source>
</evidence>
<evidence type="ECO:0000259" key="10">
    <source>
        <dbReference type="Pfam" id="PF04136"/>
    </source>
</evidence>
<evidence type="ECO:0000313" key="12">
    <source>
        <dbReference type="EMBL" id="KPI88285.1"/>
    </source>
</evidence>
<dbReference type="EMBL" id="LJSK01000056">
    <property type="protein sequence ID" value="KPI88285.1"/>
    <property type="molecule type" value="Genomic_DNA"/>
</dbReference>
<dbReference type="VEuPathDB" id="TriTrypDB:Lsey_0056_0240"/>
<accession>A0A0N1I905</accession>
<dbReference type="InterPro" id="IPR007265">
    <property type="entry name" value="COG_su3"/>
</dbReference>
<sequence length="962" mass="104364">MSSKPGDTAPGGEASMMRQLELLLVPLHHRFRYPLPVPANLAVDADGDDSLRASSLALLTSAGSVGTTAEDAVTDAASYLLAAAELGEEQQYDRVRRSALTVIEEQVPDLLPWQTRVQNGAAQAENCYQVLQHVRSNVAAMLQVTQSVQEQSDHLSHNASAMMVRKAKLELVRDALEQNLAHFTHIDDLCREAGNPFLKAGTARFSTLMQDIASEMEFLSTNSQYKSAKPYAVRLAVAQKMISSTLKEAVGQSFKAMEMQTKASPAFEAATSLLEEGANVVGVGEARSGVSAPVDAPSASPSLPGGDNAAVSVSEQAAMSSKPLSSAPLELRRHDVSGSFADFLAAVNDAFVTAGDDYTSLRHMAELRQGGFGYSGAEAFGEEMLTASGGIDADSGMKEVLDAYCDARVSVVVPLLRYWLTLWYYLDVQDARSEALSTAEANRARQQLTGDDGQRLTGVAEAHTLPQLAEHICGLLQRSLAAESEVLSRLWLRDDIASYLLPKLVSNIAEEVYYAFRSRLLCVDDVGELARTVESIQRVSLRHDAEVQDSQVVADLWLRMIQDTQERLVFRTSVFLRQSVARCTPTREVATVYLRCGSDAYNTAYAAADSESVPEGEAKTKIFYIPGVVHTLQLLHWLYPTLEFSVFSVFAEEAVHHSLELVRQLVKLMRQIDSTDALRDTKAYLCQLTHLQHLEAELSHVDANITVVERHISLAGLRRSRLELEQSSRESKKEVHVDLLKCIEYLTTAMLAYVTQPMSGAVKKSEAERRRVVAEMKGRAAGVERMIAFYIEHGETRADLVHIIRERTVELAAEVDVPIQSVPATVVRVETAAPPPPPPVEKEGLSSPPSSPPVPTLSTAASTTESTTNHANLPVPECASASVAAPLSPPTSLLSVPAATVCAPPTVQSGSPPPPAYVQQAPPTQTLLPSTPPRAPTSSAASERQQDRTQHRLGHTDVTDLI</sequence>
<evidence type="ECO:0000313" key="13">
    <source>
        <dbReference type="Proteomes" id="UP000038009"/>
    </source>
</evidence>
<evidence type="ECO:0000256" key="9">
    <source>
        <dbReference type="SAM" id="MobiDB-lite"/>
    </source>
</evidence>
<dbReference type="InterPro" id="IPR048320">
    <property type="entry name" value="COG3_N"/>
</dbReference>
<name>A0A0N1I905_LEPSE</name>
<dbReference type="PANTHER" id="PTHR13302">
    <property type="entry name" value="CONSERVED OLIGOMERIC GOLGI COMPLEX COMPONENT 3"/>
    <property type="match status" value="1"/>
</dbReference>
<dbReference type="OMA" id="SEMKGRA"/>
<feature type="compositionally biased region" description="Low complexity" evidence="9">
    <location>
        <begin position="290"/>
        <end position="302"/>
    </location>
</feature>
<dbReference type="InterPro" id="IPR048685">
    <property type="entry name" value="COG3_C"/>
</dbReference>
<evidence type="ECO:0000256" key="7">
    <source>
        <dbReference type="ARBA" id="ARBA00023136"/>
    </source>
</evidence>
<proteinExistence type="inferred from homology"/>
<dbReference type="OrthoDB" id="296793at2759"/>
<feature type="domain" description="Conserved oligomeric Golgi complex subunit 3 N-terminal" evidence="10">
    <location>
        <begin position="120"/>
        <end position="253"/>
    </location>
</feature>
<feature type="region of interest" description="Disordered" evidence="9">
    <location>
        <begin position="906"/>
        <end position="962"/>
    </location>
</feature>
<dbReference type="GO" id="GO:0000139">
    <property type="term" value="C:Golgi membrane"/>
    <property type="evidence" value="ECO:0007669"/>
    <property type="project" value="UniProtKB-SubCell"/>
</dbReference>
<evidence type="ECO:0000256" key="2">
    <source>
        <dbReference type="ARBA" id="ARBA00009936"/>
    </source>
</evidence>
<keyword evidence="5" id="KW-0653">Protein transport</keyword>
<dbReference type="Pfam" id="PF20671">
    <property type="entry name" value="COG3_C"/>
    <property type="match status" value="1"/>
</dbReference>
<feature type="compositionally biased region" description="Low complexity" evidence="9">
    <location>
        <begin position="856"/>
        <end position="868"/>
    </location>
</feature>
<evidence type="ECO:0000256" key="8">
    <source>
        <dbReference type="ARBA" id="ARBA00031339"/>
    </source>
</evidence>
<gene>
    <name evidence="12" type="ORF">ABL78_2647</name>
</gene>
<dbReference type="GO" id="GO:0006891">
    <property type="term" value="P:intra-Golgi vesicle-mediated transport"/>
    <property type="evidence" value="ECO:0007669"/>
    <property type="project" value="TreeGrafter"/>
</dbReference>
<organism evidence="12 13">
    <name type="scientific">Leptomonas seymouri</name>
    <dbReference type="NCBI Taxonomy" id="5684"/>
    <lineage>
        <taxon>Eukaryota</taxon>
        <taxon>Discoba</taxon>
        <taxon>Euglenozoa</taxon>
        <taxon>Kinetoplastea</taxon>
        <taxon>Metakinetoplastina</taxon>
        <taxon>Trypanosomatida</taxon>
        <taxon>Trypanosomatidae</taxon>
        <taxon>Leishmaniinae</taxon>
        <taxon>Leptomonas</taxon>
    </lineage>
</organism>